<dbReference type="InterPro" id="IPR036397">
    <property type="entry name" value="RNaseH_sf"/>
</dbReference>
<sequence>MEEKQNNESSSFISWDIDTTGRRLIDEMCHLGAYSKPHTFNQYIMPYRDIDYGSRKRHLLKTINIGVYRVLRETSTGKILKTKSEVSALADFINWLEQRKTECGHKVMLLYYETFTPAPFILIESLKKYDLLERFKEFVGGFANAFEFIKAKCETSMQTYSIKNLAKILLDKEYKKPHDAFERAQILFEIVSHLSVGESQSGLDDLSVALKDHTSTIEVIEEKIADLKLTLKKQNSLKPIFGPIIKYDKKRRQAITLRRHLINAQVEYEALQSNKEDISSFLKEKLSSDVNESDINELISLINKHFSNETDNTEEKSRGNAKGNEESLSNRSHPRRGGYRNRPYRFSGPRNRGQKFSYQTNKISKKPPNNDSKTKTETTIPDNNTASTVVEKNES</sequence>
<feature type="compositionally biased region" description="Polar residues" evidence="2">
    <location>
        <begin position="354"/>
        <end position="395"/>
    </location>
</feature>
<dbReference type="InterPro" id="IPR037998">
    <property type="entry name" value="Exu"/>
</dbReference>
<feature type="compositionally biased region" description="Basic residues" evidence="2">
    <location>
        <begin position="332"/>
        <end position="343"/>
    </location>
</feature>
<dbReference type="EMBL" id="JAPXFL010000014">
    <property type="protein sequence ID" value="KAK9497710.1"/>
    <property type="molecule type" value="Genomic_DNA"/>
</dbReference>
<feature type="region of interest" description="Disordered" evidence="2">
    <location>
        <begin position="309"/>
        <end position="395"/>
    </location>
</feature>
<feature type="coiled-coil region" evidence="1">
    <location>
        <begin position="203"/>
        <end position="237"/>
    </location>
</feature>
<comment type="caution">
    <text evidence="4">The sequence shown here is derived from an EMBL/GenBank/DDBJ whole genome shotgun (WGS) entry which is preliminary data.</text>
</comment>
<dbReference type="InterPro" id="IPR054362">
    <property type="entry name" value="Exu_RNase_H-like"/>
</dbReference>
<dbReference type="Proteomes" id="UP001461498">
    <property type="component" value="Unassembled WGS sequence"/>
</dbReference>
<evidence type="ECO:0000256" key="2">
    <source>
        <dbReference type="SAM" id="MobiDB-lite"/>
    </source>
</evidence>
<evidence type="ECO:0000313" key="5">
    <source>
        <dbReference type="Proteomes" id="UP001461498"/>
    </source>
</evidence>
<dbReference type="Gene3D" id="3.30.420.10">
    <property type="entry name" value="Ribonuclease H-like superfamily/Ribonuclease H"/>
    <property type="match status" value="1"/>
</dbReference>
<protein>
    <recommendedName>
        <fullName evidence="3">Exuperantia RNAse H-like domain-containing protein</fullName>
    </recommendedName>
</protein>
<keyword evidence="1" id="KW-0175">Coiled coil</keyword>
<proteinExistence type="predicted"/>
<reference evidence="4 5" key="1">
    <citation type="submission" date="2022-12" db="EMBL/GenBank/DDBJ databases">
        <title>Chromosome-level genome assembly of true bugs.</title>
        <authorList>
            <person name="Ma L."/>
            <person name="Li H."/>
        </authorList>
    </citation>
    <scope>NUCLEOTIDE SEQUENCE [LARGE SCALE GENOMIC DNA]</scope>
    <source>
        <strain evidence="4">Lab_2022b</strain>
    </source>
</reference>
<keyword evidence="5" id="KW-1185">Reference proteome</keyword>
<evidence type="ECO:0000313" key="4">
    <source>
        <dbReference type="EMBL" id="KAK9497710.1"/>
    </source>
</evidence>
<dbReference type="GO" id="GO:0042803">
    <property type="term" value="F:protein homodimerization activity"/>
    <property type="evidence" value="ECO:0007669"/>
    <property type="project" value="InterPro"/>
</dbReference>
<dbReference type="GO" id="GO:0003723">
    <property type="term" value="F:RNA binding"/>
    <property type="evidence" value="ECO:0007669"/>
    <property type="project" value="InterPro"/>
</dbReference>
<name>A0AAW1CJT0_9HEMI</name>
<gene>
    <name evidence="4" type="ORF">O3M35_004381</name>
</gene>
<accession>A0AAW1CJT0</accession>
<dbReference type="GO" id="GO:0045450">
    <property type="term" value="P:bicoid mRNA localization"/>
    <property type="evidence" value="ECO:0007669"/>
    <property type="project" value="InterPro"/>
</dbReference>
<evidence type="ECO:0000256" key="1">
    <source>
        <dbReference type="SAM" id="Coils"/>
    </source>
</evidence>
<dbReference type="PANTHER" id="PTHR12384:SF2">
    <property type="entry name" value="MATERNAL PROTEIN EXUPERANTIA"/>
    <property type="match status" value="1"/>
</dbReference>
<evidence type="ECO:0000259" key="3">
    <source>
        <dbReference type="Pfam" id="PF22123"/>
    </source>
</evidence>
<feature type="domain" description="Exuperantia RNAse H-like" evidence="3">
    <location>
        <begin position="12"/>
        <end position="169"/>
    </location>
</feature>
<dbReference type="PANTHER" id="PTHR12384">
    <property type="entry name" value="MATERNAL PROTEIN EXUPERANTIA"/>
    <property type="match status" value="1"/>
</dbReference>
<dbReference type="Pfam" id="PF22123">
    <property type="entry name" value="Exu_RNase_H_like"/>
    <property type="match status" value="1"/>
</dbReference>
<dbReference type="AlphaFoldDB" id="A0AAW1CJT0"/>
<organism evidence="4 5">
    <name type="scientific">Rhynocoris fuscipes</name>
    <dbReference type="NCBI Taxonomy" id="488301"/>
    <lineage>
        <taxon>Eukaryota</taxon>
        <taxon>Metazoa</taxon>
        <taxon>Ecdysozoa</taxon>
        <taxon>Arthropoda</taxon>
        <taxon>Hexapoda</taxon>
        <taxon>Insecta</taxon>
        <taxon>Pterygota</taxon>
        <taxon>Neoptera</taxon>
        <taxon>Paraneoptera</taxon>
        <taxon>Hemiptera</taxon>
        <taxon>Heteroptera</taxon>
        <taxon>Panheteroptera</taxon>
        <taxon>Cimicomorpha</taxon>
        <taxon>Reduviidae</taxon>
        <taxon>Harpactorinae</taxon>
        <taxon>Harpactorini</taxon>
        <taxon>Rhynocoris</taxon>
    </lineage>
</organism>